<dbReference type="PANTHER" id="PTHR40040">
    <property type="entry name" value="SMALL HYDROPHOBIC PROTEIN-RELATED"/>
    <property type="match status" value="1"/>
</dbReference>
<evidence type="ECO:0000256" key="1">
    <source>
        <dbReference type="SAM" id="MobiDB-lite"/>
    </source>
</evidence>
<gene>
    <name evidence="3" type="ORF">CBW46_002625</name>
</gene>
<dbReference type="AlphaFoldDB" id="A0A2W1NG66"/>
<keyword evidence="2" id="KW-0812">Transmembrane</keyword>
<evidence type="ECO:0000256" key="2">
    <source>
        <dbReference type="SAM" id="Phobius"/>
    </source>
</evidence>
<feature type="compositionally biased region" description="Basic and acidic residues" evidence="1">
    <location>
        <begin position="21"/>
        <end position="34"/>
    </location>
</feature>
<keyword evidence="2" id="KW-0472">Membrane</keyword>
<proteinExistence type="predicted"/>
<feature type="transmembrane region" description="Helical" evidence="2">
    <location>
        <begin position="112"/>
        <end position="134"/>
    </location>
</feature>
<feature type="compositionally biased region" description="Polar residues" evidence="1">
    <location>
        <begin position="7"/>
        <end position="18"/>
    </location>
</feature>
<dbReference type="OrthoDB" id="1754157at2"/>
<evidence type="ECO:0000313" key="4">
    <source>
        <dbReference type="Proteomes" id="UP000214746"/>
    </source>
</evidence>
<dbReference type="RefSeq" id="WP_089198450.1">
    <property type="nucleotide sequence ID" value="NZ_NHRJ02000001.1"/>
</dbReference>
<dbReference type="InterPro" id="IPR055338">
    <property type="entry name" value="YqfX-like"/>
</dbReference>
<feature type="region of interest" description="Disordered" evidence="1">
    <location>
        <begin position="1"/>
        <end position="39"/>
    </location>
</feature>
<keyword evidence="4" id="KW-1185">Reference proteome</keyword>
<organism evidence="3 4">
    <name type="scientific">Paenibacillus xerothermodurans</name>
    <dbReference type="NCBI Taxonomy" id="1977292"/>
    <lineage>
        <taxon>Bacteria</taxon>
        <taxon>Bacillati</taxon>
        <taxon>Bacillota</taxon>
        <taxon>Bacilli</taxon>
        <taxon>Bacillales</taxon>
        <taxon>Paenibacillaceae</taxon>
        <taxon>Paenibacillus</taxon>
    </lineage>
</organism>
<reference evidence="3" key="1">
    <citation type="submission" date="2018-06" db="EMBL/GenBank/DDBJ databases">
        <title>Paenibacillus xerothermodurans sp. nov. an extremely dry heat resistant spore forming bacterium isolated from the soil of Cape Canaveral, Florida.</title>
        <authorList>
            <person name="Seuylemezian A."/>
            <person name="Kaur N."/>
            <person name="Patil P."/>
            <person name="Patil P."/>
            <person name="Mayilraj S."/>
            <person name="Vaishampayan P."/>
        </authorList>
    </citation>
    <scope>NUCLEOTIDE SEQUENCE [LARGE SCALE GENOMIC DNA]</scope>
    <source>
        <strain evidence="3">ATCC 27380</strain>
    </source>
</reference>
<evidence type="ECO:0000313" key="3">
    <source>
        <dbReference type="EMBL" id="PZE22680.1"/>
    </source>
</evidence>
<dbReference type="Proteomes" id="UP000214746">
    <property type="component" value="Unassembled WGS sequence"/>
</dbReference>
<sequence length="135" mass="14553">MSDQEQRPQGTAPGQTGRLSLEQHPETGRNHQEEYAAEVTPTVPANAPVDVRDVTNRTRQAESNAADLPRGRGLAYTALVLAILSLFVFPMLFGAVALVLGIISYFQGNRALGAWSVILSLISIGGYFLLVPLYA</sequence>
<dbReference type="PANTHER" id="PTHR40040:SF1">
    <property type="entry name" value="MEMBRANE PROTEIN"/>
    <property type="match status" value="1"/>
</dbReference>
<protein>
    <submittedName>
        <fullName evidence="3">DUF308 domain-containing protein</fullName>
    </submittedName>
</protein>
<feature type="transmembrane region" description="Helical" evidence="2">
    <location>
        <begin position="78"/>
        <end position="106"/>
    </location>
</feature>
<accession>A0A2W1NG66</accession>
<dbReference type="EMBL" id="NHRJ02000001">
    <property type="protein sequence ID" value="PZE22680.1"/>
    <property type="molecule type" value="Genomic_DNA"/>
</dbReference>
<name>A0A2W1NG66_PAEXE</name>
<comment type="caution">
    <text evidence="3">The sequence shown here is derived from an EMBL/GenBank/DDBJ whole genome shotgun (WGS) entry which is preliminary data.</text>
</comment>
<keyword evidence="2" id="KW-1133">Transmembrane helix</keyword>